<evidence type="ECO:0000313" key="4">
    <source>
        <dbReference type="Proteomes" id="UP001383192"/>
    </source>
</evidence>
<dbReference type="SUPFAM" id="SSF55658">
    <property type="entry name" value="L9 N-domain-like"/>
    <property type="match status" value="1"/>
</dbReference>
<dbReference type="AlphaFoldDB" id="A0AAW0AZ60"/>
<keyword evidence="4" id="KW-1185">Reference proteome</keyword>
<feature type="compositionally biased region" description="Polar residues" evidence="1">
    <location>
        <begin position="146"/>
        <end position="157"/>
    </location>
</feature>
<comment type="caution">
    <text evidence="3">The sequence shown here is derived from an EMBL/GenBank/DDBJ whole genome shotgun (WGS) entry which is preliminary data.</text>
</comment>
<dbReference type="Gene3D" id="3.40.970.10">
    <property type="entry name" value="Ribonuclease H1, N-terminal domain"/>
    <property type="match status" value="1"/>
</dbReference>
<dbReference type="Pfam" id="PF01693">
    <property type="entry name" value="Cauli_VI"/>
    <property type="match status" value="1"/>
</dbReference>
<reference evidence="3 4" key="1">
    <citation type="submission" date="2024-01" db="EMBL/GenBank/DDBJ databases">
        <title>A draft genome for a cacao thread blight-causing isolate of Paramarasmius palmivorus.</title>
        <authorList>
            <person name="Baruah I.K."/>
            <person name="Bukari Y."/>
            <person name="Amoako-Attah I."/>
            <person name="Meinhardt L.W."/>
            <person name="Bailey B.A."/>
            <person name="Cohen S.P."/>
        </authorList>
    </citation>
    <scope>NUCLEOTIDE SEQUENCE [LARGE SCALE GENOMIC DNA]</scope>
    <source>
        <strain evidence="3 4">GH-12</strain>
    </source>
</reference>
<name>A0AAW0AZ60_9AGAR</name>
<evidence type="ECO:0000259" key="2">
    <source>
        <dbReference type="Pfam" id="PF01693"/>
    </source>
</evidence>
<organism evidence="3 4">
    <name type="scientific">Paramarasmius palmivorus</name>
    <dbReference type="NCBI Taxonomy" id="297713"/>
    <lineage>
        <taxon>Eukaryota</taxon>
        <taxon>Fungi</taxon>
        <taxon>Dikarya</taxon>
        <taxon>Basidiomycota</taxon>
        <taxon>Agaricomycotina</taxon>
        <taxon>Agaricomycetes</taxon>
        <taxon>Agaricomycetidae</taxon>
        <taxon>Agaricales</taxon>
        <taxon>Marasmiineae</taxon>
        <taxon>Marasmiaceae</taxon>
        <taxon>Paramarasmius</taxon>
    </lineage>
</organism>
<evidence type="ECO:0000313" key="3">
    <source>
        <dbReference type="EMBL" id="KAK7017494.1"/>
    </source>
</evidence>
<dbReference type="Proteomes" id="UP001383192">
    <property type="component" value="Unassembled WGS sequence"/>
</dbReference>
<feature type="compositionally biased region" description="Low complexity" evidence="1">
    <location>
        <begin position="133"/>
        <end position="145"/>
    </location>
</feature>
<sequence>MTAQYSDDEYPDDGIEALIAQLDDLHTEEPERIIGEEDPFVRASHNHVRDGGITPSKTNRGCVAYVVFNGRIKGVHKSWESCNYAVSGFPQQNYRGYRSLEEAEQAWITALEKDIVGNPPLRQKIAPTAEKLSSSINKQISSTSKPLSTSPVKYESSQPKEKAATSSSKMPSSSRPTVSSSTRSFWWVVLRGTKPGIYENLSAAQDAAGTHSFVRVERLGTREKAELLWENALAAGRVALLPSD</sequence>
<dbReference type="EMBL" id="JAYKXP010000253">
    <property type="protein sequence ID" value="KAK7017494.1"/>
    <property type="molecule type" value="Genomic_DNA"/>
</dbReference>
<proteinExistence type="predicted"/>
<dbReference type="InterPro" id="IPR009027">
    <property type="entry name" value="Ribosomal_bL9/RNase_H1_N"/>
</dbReference>
<evidence type="ECO:0000256" key="1">
    <source>
        <dbReference type="SAM" id="MobiDB-lite"/>
    </source>
</evidence>
<feature type="region of interest" description="Disordered" evidence="1">
    <location>
        <begin position="129"/>
        <end position="179"/>
    </location>
</feature>
<dbReference type="InterPro" id="IPR037056">
    <property type="entry name" value="RNase_H1_N_sf"/>
</dbReference>
<accession>A0AAW0AZ60</accession>
<feature type="domain" description="Ribonuclease H1 N-terminal" evidence="2">
    <location>
        <begin position="65"/>
        <end position="105"/>
    </location>
</feature>
<dbReference type="InterPro" id="IPR011320">
    <property type="entry name" value="RNase_H1_N"/>
</dbReference>
<protein>
    <recommendedName>
        <fullName evidence="2">Ribonuclease H1 N-terminal domain-containing protein</fullName>
    </recommendedName>
</protein>
<feature type="compositionally biased region" description="Low complexity" evidence="1">
    <location>
        <begin position="165"/>
        <end position="179"/>
    </location>
</feature>
<gene>
    <name evidence="3" type="ORF">VNI00_018623</name>
</gene>